<dbReference type="InterPro" id="IPR005467">
    <property type="entry name" value="His_kinase_dom"/>
</dbReference>
<keyword evidence="10" id="KW-1185">Reference proteome</keyword>
<evidence type="ECO:0000256" key="2">
    <source>
        <dbReference type="ARBA" id="ARBA00012438"/>
    </source>
</evidence>
<dbReference type="RefSeq" id="WP_012034658.1">
    <property type="nucleotide sequence ID" value="NC_009464.1"/>
</dbReference>
<feature type="domain" description="Histidine kinase" evidence="6">
    <location>
        <begin position="659"/>
        <end position="875"/>
    </location>
</feature>
<dbReference type="KEGG" id="rci:RRC186"/>
<accession>Q0W107</accession>
<dbReference type="STRING" id="351160.RRC186"/>
<dbReference type="InterPro" id="IPR013655">
    <property type="entry name" value="PAS_fold_3"/>
</dbReference>
<dbReference type="PANTHER" id="PTHR43304">
    <property type="entry name" value="PHYTOCHROME-LIKE PROTEIN CPH1"/>
    <property type="match status" value="1"/>
</dbReference>
<feature type="domain" description="PAS" evidence="7">
    <location>
        <begin position="149"/>
        <end position="218"/>
    </location>
</feature>
<evidence type="ECO:0000256" key="3">
    <source>
        <dbReference type="ARBA" id="ARBA00022553"/>
    </source>
</evidence>
<organism evidence="9 10">
    <name type="scientific">Methanocella arvoryzae (strain DSM 22066 / NBRC 105507 / MRE50)</name>
    <dbReference type="NCBI Taxonomy" id="351160"/>
    <lineage>
        <taxon>Archaea</taxon>
        <taxon>Methanobacteriati</taxon>
        <taxon>Methanobacteriota</taxon>
        <taxon>Stenosarchaea group</taxon>
        <taxon>Methanomicrobia</taxon>
        <taxon>Methanocellales</taxon>
        <taxon>Methanocellaceae</taxon>
        <taxon>Methanocella</taxon>
    </lineage>
</organism>
<comment type="catalytic activity">
    <reaction evidence="1">
        <text>ATP + protein L-histidine = ADP + protein N-phospho-L-histidine.</text>
        <dbReference type="EC" id="2.7.13.3"/>
    </reaction>
</comment>
<evidence type="ECO:0000313" key="9">
    <source>
        <dbReference type="EMBL" id="CAJ37936.1"/>
    </source>
</evidence>
<dbReference type="eggNOG" id="arCOG02353">
    <property type="taxonomic scope" value="Archaea"/>
</dbReference>
<dbReference type="SMART" id="SM00086">
    <property type="entry name" value="PAC"/>
    <property type="match status" value="5"/>
</dbReference>
<dbReference type="GO" id="GO:0004673">
    <property type="term" value="F:protein histidine kinase activity"/>
    <property type="evidence" value="ECO:0007669"/>
    <property type="project" value="UniProtKB-EC"/>
</dbReference>
<dbReference type="SMART" id="SM00387">
    <property type="entry name" value="HATPase_c"/>
    <property type="match status" value="1"/>
</dbReference>
<keyword evidence="5 9" id="KW-0418">Kinase</keyword>
<feature type="domain" description="PAS" evidence="7">
    <location>
        <begin position="22"/>
        <end position="93"/>
    </location>
</feature>
<dbReference type="PROSITE" id="PS50112">
    <property type="entry name" value="PAS"/>
    <property type="match status" value="4"/>
</dbReference>
<feature type="domain" description="PAC" evidence="8">
    <location>
        <begin position="96"/>
        <end position="148"/>
    </location>
</feature>
<dbReference type="eggNOG" id="arCOG06515">
    <property type="taxonomic scope" value="Archaea"/>
</dbReference>
<dbReference type="Proteomes" id="UP000000663">
    <property type="component" value="Chromosome"/>
</dbReference>
<dbReference type="PANTHER" id="PTHR43304:SF1">
    <property type="entry name" value="PAC DOMAIN-CONTAINING PROTEIN"/>
    <property type="match status" value="1"/>
</dbReference>
<dbReference type="Pfam" id="PF08447">
    <property type="entry name" value="PAS_3"/>
    <property type="match status" value="3"/>
</dbReference>
<dbReference type="NCBIfam" id="TIGR00229">
    <property type="entry name" value="sensory_box"/>
    <property type="match status" value="4"/>
</dbReference>
<dbReference type="PRINTS" id="PR00344">
    <property type="entry name" value="BCTRLSENSOR"/>
</dbReference>
<dbReference type="Pfam" id="PF13426">
    <property type="entry name" value="PAS_9"/>
    <property type="match status" value="2"/>
</dbReference>
<dbReference type="OrthoDB" id="342253at2157"/>
<evidence type="ECO:0000313" key="10">
    <source>
        <dbReference type="Proteomes" id="UP000000663"/>
    </source>
</evidence>
<dbReference type="PROSITE" id="PS50113">
    <property type="entry name" value="PAC"/>
    <property type="match status" value="4"/>
</dbReference>
<feature type="domain" description="PAS" evidence="7">
    <location>
        <begin position="402"/>
        <end position="472"/>
    </location>
</feature>
<dbReference type="InterPro" id="IPR001610">
    <property type="entry name" value="PAC"/>
</dbReference>
<feature type="domain" description="PAS" evidence="7">
    <location>
        <begin position="544"/>
        <end position="594"/>
    </location>
</feature>
<proteinExistence type="predicted"/>
<dbReference type="AlphaFoldDB" id="Q0W107"/>
<dbReference type="CDD" id="cd00130">
    <property type="entry name" value="PAS"/>
    <property type="match status" value="5"/>
</dbReference>
<evidence type="ECO:0000256" key="4">
    <source>
        <dbReference type="ARBA" id="ARBA00022679"/>
    </source>
</evidence>
<dbReference type="EMBL" id="AM114193">
    <property type="protein sequence ID" value="CAJ37936.1"/>
    <property type="molecule type" value="Genomic_DNA"/>
</dbReference>
<keyword evidence="4" id="KW-0808">Transferase</keyword>
<protein>
    <recommendedName>
        <fullName evidence="2">histidine kinase</fullName>
        <ecNumber evidence="2">2.7.13.3</ecNumber>
    </recommendedName>
</protein>
<dbReference type="InterPro" id="IPR003594">
    <property type="entry name" value="HATPase_dom"/>
</dbReference>
<dbReference type="Gene3D" id="3.30.450.20">
    <property type="entry name" value="PAS domain"/>
    <property type="match status" value="5"/>
</dbReference>
<feature type="domain" description="PAC" evidence="8">
    <location>
        <begin position="348"/>
        <end position="401"/>
    </location>
</feature>
<feature type="domain" description="PAC" evidence="8">
    <location>
        <begin position="598"/>
        <end position="648"/>
    </location>
</feature>
<evidence type="ECO:0000259" key="8">
    <source>
        <dbReference type="PROSITE" id="PS50113"/>
    </source>
</evidence>
<dbReference type="InterPro" id="IPR004358">
    <property type="entry name" value="Sig_transdc_His_kin-like_C"/>
</dbReference>
<dbReference type="SUPFAM" id="SSF55785">
    <property type="entry name" value="PYP-like sensor domain (PAS domain)"/>
    <property type="match status" value="5"/>
</dbReference>
<dbReference type="EC" id="2.7.13.3" evidence="2"/>
<dbReference type="InterPro" id="IPR000700">
    <property type="entry name" value="PAS-assoc_C"/>
</dbReference>
<dbReference type="CDD" id="cd00075">
    <property type="entry name" value="HATPase"/>
    <property type="match status" value="1"/>
</dbReference>
<sequence>MVQDRDTQIIDSERESEAWLEKIQFLSDAMESTSQPFCACDRDGSILVFNEAFCRLTGYTRKELVKINWVTDLTLPESLEKEYRVLRVLEKTHQPQRYEKSCRRKDDTIVPVEILVNFAPDSKGQPLFYYFLITDMTRRKQAEEVMRESEEKFRTLAETASVGIMLFREDKYIYTNPYMQKILGYTGEELLAMNFWEVVHPDFRELARIRVRERLQGIQVPSRYEIKVITKDKKTRWGEYSAEVIRYDGKPTVIGIFYDITDRKLTEEALRESEFDLKKAQEIAHLGNWALDVDTGELTGSLENDRIFGFEPGGGPRNIEMVRSRVHPDDLSIMDNFLADVTRDGRRESIEYRIVKPDGSLRYLNTIADKVDRDESGKIKQVYGITQDITGHKKAEEEIRAEKSFSDAIIDTIPGIFYMFDDRNRFVRMNKNMLTVLEYTPDELLSLDVLDVVAEQDRDQIIDAFQEISKKGYVTRIANLLTRTKKQIPYLLSGYSTQIHGKRYLIGIGIDVTDKVKAEKALRESEEMFRAFAESAKAEIVLIKGNRFIYVNPERVRALGYTKEELMAMKVEDTIHPDMREIVRDRVRRRLQGEPVPSQYEARMITKSGETYWEEISSTVIDYKGEPTILSMGFNITARKRAEQALKEAKMQAELYLDLMSHDITNMNQALMGNLELLDMLSETGEIDKGLITSSIEIINRSTRTIRDVKKLTQIQAGNVPQKVVNVCEILDNVKSKYSKVPGRSVTITYAPGANCLVMAGDMLEDVFDNLVDNAIRHSQIAVTIDLTIDQVLDKGITYLRIDVSDNGPGIPDELKKTILMTPEELEGKSIRRGFGLYLVRTLVDYYHGKVWAEDRVPGDYMKGARFVVLLPAAEK</sequence>
<dbReference type="InterPro" id="IPR036890">
    <property type="entry name" value="HATPase_C_sf"/>
</dbReference>
<evidence type="ECO:0000259" key="7">
    <source>
        <dbReference type="PROSITE" id="PS50112"/>
    </source>
</evidence>
<evidence type="ECO:0000259" key="6">
    <source>
        <dbReference type="PROSITE" id="PS50109"/>
    </source>
</evidence>
<evidence type="ECO:0000256" key="5">
    <source>
        <dbReference type="ARBA" id="ARBA00022777"/>
    </source>
</evidence>
<dbReference type="Pfam" id="PF02518">
    <property type="entry name" value="HATPase_c"/>
    <property type="match status" value="1"/>
</dbReference>
<dbReference type="InterPro" id="IPR052162">
    <property type="entry name" value="Sensor_kinase/Photoreceptor"/>
</dbReference>
<dbReference type="InterPro" id="IPR000014">
    <property type="entry name" value="PAS"/>
</dbReference>
<reference evidence="9 10" key="1">
    <citation type="journal article" date="2006" name="Science">
        <title>Genome of rice cluster I archaea -- the key methane producers in the rice rhizosphere.</title>
        <authorList>
            <person name="Erkel C."/>
            <person name="Kube M."/>
            <person name="Reinhardt R."/>
            <person name="Liesack W."/>
        </authorList>
    </citation>
    <scope>NUCLEOTIDE SEQUENCE [LARGE SCALE GENOMIC DNA]</scope>
    <source>
        <strain evidence="10">DSM 22066 / NBRC 105507 / MRE50</strain>
    </source>
</reference>
<dbReference type="Gene3D" id="2.10.70.100">
    <property type="match status" value="1"/>
</dbReference>
<dbReference type="GeneID" id="25397260"/>
<dbReference type="PROSITE" id="PS50109">
    <property type="entry name" value="HIS_KIN"/>
    <property type="match status" value="1"/>
</dbReference>
<dbReference type="SUPFAM" id="SSF55874">
    <property type="entry name" value="ATPase domain of HSP90 chaperone/DNA topoisomerase II/histidine kinase"/>
    <property type="match status" value="1"/>
</dbReference>
<name>Q0W107_METAR</name>
<dbReference type="Gene3D" id="3.30.565.10">
    <property type="entry name" value="Histidine kinase-like ATPase, C-terminal domain"/>
    <property type="match status" value="1"/>
</dbReference>
<dbReference type="InterPro" id="IPR035965">
    <property type="entry name" value="PAS-like_dom_sf"/>
</dbReference>
<dbReference type="SMART" id="SM00091">
    <property type="entry name" value="PAS"/>
    <property type="match status" value="4"/>
</dbReference>
<gene>
    <name evidence="9" type="ORF">RRC186</name>
</gene>
<evidence type="ECO:0000256" key="1">
    <source>
        <dbReference type="ARBA" id="ARBA00000085"/>
    </source>
</evidence>
<feature type="domain" description="PAC" evidence="8">
    <location>
        <begin position="222"/>
        <end position="272"/>
    </location>
</feature>
<keyword evidence="3" id="KW-0597">Phosphoprotein</keyword>